<keyword evidence="3" id="KW-1185">Reference proteome</keyword>
<accession>A0ABS9UIX0</accession>
<dbReference type="SUPFAM" id="SSF55846">
    <property type="entry name" value="N-acetylmuramoyl-L-alanine amidase-like"/>
    <property type="match status" value="1"/>
</dbReference>
<dbReference type="EMBL" id="JAKZGS010000001">
    <property type="protein sequence ID" value="MCH7396572.1"/>
    <property type="molecule type" value="Genomic_DNA"/>
</dbReference>
<organism evidence="2 3">
    <name type="scientific">Belliella calami</name>
    <dbReference type="NCBI Taxonomy" id="2923436"/>
    <lineage>
        <taxon>Bacteria</taxon>
        <taxon>Pseudomonadati</taxon>
        <taxon>Bacteroidota</taxon>
        <taxon>Cytophagia</taxon>
        <taxon>Cytophagales</taxon>
        <taxon>Cyclobacteriaceae</taxon>
        <taxon>Belliella</taxon>
    </lineage>
</organism>
<dbReference type="InterPro" id="IPR002502">
    <property type="entry name" value="Amidase_domain"/>
</dbReference>
<dbReference type="Proteomes" id="UP001165488">
    <property type="component" value="Unassembled WGS sequence"/>
</dbReference>
<protein>
    <submittedName>
        <fullName evidence="2">N-acetylmuramoyl-L-alanine amidase</fullName>
    </submittedName>
</protein>
<evidence type="ECO:0000259" key="1">
    <source>
        <dbReference type="Pfam" id="PF01510"/>
    </source>
</evidence>
<comment type="caution">
    <text evidence="2">The sequence shown here is derived from an EMBL/GenBank/DDBJ whole genome shotgun (WGS) entry which is preliminary data.</text>
</comment>
<feature type="domain" description="N-acetylmuramoyl-L-alanine amidase" evidence="1">
    <location>
        <begin position="5"/>
        <end position="122"/>
    </location>
</feature>
<dbReference type="RefSeq" id="WP_241273093.1">
    <property type="nucleotide sequence ID" value="NZ_JAKZGS010000001.1"/>
</dbReference>
<evidence type="ECO:0000313" key="3">
    <source>
        <dbReference type="Proteomes" id="UP001165488"/>
    </source>
</evidence>
<reference evidence="2" key="1">
    <citation type="submission" date="2022-03" db="EMBL/GenBank/DDBJ databases">
        <title>De novo assembled genomes of Belliella spp. (Cyclobacteriaceae) strains.</title>
        <authorList>
            <person name="Szabo A."/>
            <person name="Korponai K."/>
            <person name="Felfoldi T."/>
        </authorList>
    </citation>
    <scope>NUCLEOTIDE SEQUENCE</scope>
    <source>
        <strain evidence="2">DSM 107340</strain>
    </source>
</reference>
<dbReference type="InterPro" id="IPR036505">
    <property type="entry name" value="Amidase/PGRP_sf"/>
</dbReference>
<dbReference type="Pfam" id="PF01510">
    <property type="entry name" value="Amidase_2"/>
    <property type="match status" value="1"/>
</dbReference>
<gene>
    <name evidence="2" type="ORF">MM236_01170</name>
</gene>
<sequence length="159" mass="18044">MTYRIFLHCTAGYGNIQAIKNYWKNVLGWKSNGYHIIIDLDGGENQITEFGKIVNGVRGYNTNSIHISYIGGVSRTNYKIAEDTRTEAQKAGILNAIFQAIQWIELNHATAKIEILGHRDISKDVNGNGIIDTWERIKECPSFDAIPEYKWIILNQNNS</sequence>
<evidence type="ECO:0000313" key="2">
    <source>
        <dbReference type="EMBL" id="MCH7396572.1"/>
    </source>
</evidence>
<dbReference type="Gene3D" id="3.40.80.10">
    <property type="entry name" value="Peptidoglycan recognition protein-like"/>
    <property type="match status" value="1"/>
</dbReference>
<proteinExistence type="predicted"/>
<name>A0ABS9UIX0_9BACT</name>